<evidence type="ECO:0000256" key="3">
    <source>
        <dbReference type="ARBA" id="ARBA00023163"/>
    </source>
</evidence>
<dbReference type="AlphaFoldDB" id="A0A941FJT0"/>
<dbReference type="InterPro" id="IPR011711">
    <property type="entry name" value="GntR_C"/>
</dbReference>
<dbReference type="GO" id="GO:0003677">
    <property type="term" value="F:DNA binding"/>
    <property type="evidence" value="ECO:0007669"/>
    <property type="project" value="UniProtKB-KW"/>
</dbReference>
<accession>A0A941FJT0</accession>
<dbReference type="Proteomes" id="UP000680045">
    <property type="component" value="Unassembled WGS sequence"/>
</dbReference>
<dbReference type="SUPFAM" id="SSF48008">
    <property type="entry name" value="GntR ligand-binding domain-like"/>
    <property type="match status" value="1"/>
</dbReference>
<keyword evidence="2" id="KW-0238">DNA-binding</keyword>
<dbReference type="Gene3D" id="1.20.120.530">
    <property type="entry name" value="GntR ligand-binding domain-like"/>
    <property type="match status" value="1"/>
</dbReference>
<keyword evidence="3" id="KW-0804">Transcription</keyword>
<dbReference type="InterPro" id="IPR008920">
    <property type="entry name" value="TF_FadR/GntR_C"/>
</dbReference>
<evidence type="ECO:0000256" key="2">
    <source>
        <dbReference type="ARBA" id="ARBA00023125"/>
    </source>
</evidence>
<name>A0A941FJT0_9BACI</name>
<gene>
    <name evidence="5" type="ORF">KEH51_10565</name>
</gene>
<keyword evidence="1" id="KW-0805">Transcription regulation</keyword>
<reference evidence="5" key="1">
    <citation type="submission" date="2021-04" db="EMBL/GenBank/DDBJ databases">
        <title>Whole genome sequencing of Enterococci isolates from hospitalized patients.</title>
        <authorList>
            <person name="Ogoti B.M."/>
            <person name="Onyambu F.G."/>
        </authorList>
    </citation>
    <scope>NUCLEOTIDE SEQUENCE</scope>
    <source>
        <strain evidence="5">242</strain>
    </source>
</reference>
<evidence type="ECO:0000313" key="5">
    <source>
        <dbReference type="EMBL" id="MBR8644726.1"/>
    </source>
</evidence>
<evidence type="ECO:0000313" key="6">
    <source>
        <dbReference type="Proteomes" id="UP000680045"/>
    </source>
</evidence>
<dbReference type="Pfam" id="PF07729">
    <property type="entry name" value="FCD"/>
    <property type="match status" value="1"/>
</dbReference>
<proteinExistence type="predicted"/>
<protein>
    <submittedName>
        <fullName evidence="5">FCD domain-containing protein</fullName>
    </submittedName>
</protein>
<organism evidence="5 6">
    <name type="scientific">Peribacillus frigoritolerans</name>
    <dbReference type="NCBI Taxonomy" id="450367"/>
    <lineage>
        <taxon>Bacteria</taxon>
        <taxon>Bacillati</taxon>
        <taxon>Bacillota</taxon>
        <taxon>Bacilli</taxon>
        <taxon>Bacillales</taxon>
        <taxon>Bacillaceae</taxon>
        <taxon>Peribacillus</taxon>
    </lineage>
</organism>
<feature type="domain" description="GntR C-terminal" evidence="4">
    <location>
        <begin position="4"/>
        <end position="91"/>
    </location>
</feature>
<sequence>MFGCKRIKPNEINILEQSLVDLEVCIKMGSSIIVPDLVFHRTLARSTNNQVIIDMYNNISEFFKKVRIEMATYDDPKTALYYHQQILKAVKKEIQIEVLH</sequence>
<evidence type="ECO:0000256" key="1">
    <source>
        <dbReference type="ARBA" id="ARBA00023015"/>
    </source>
</evidence>
<dbReference type="EMBL" id="JAGTPW010000015">
    <property type="protein sequence ID" value="MBR8644726.1"/>
    <property type="molecule type" value="Genomic_DNA"/>
</dbReference>
<comment type="caution">
    <text evidence="5">The sequence shown here is derived from an EMBL/GenBank/DDBJ whole genome shotgun (WGS) entry which is preliminary data.</text>
</comment>
<evidence type="ECO:0000259" key="4">
    <source>
        <dbReference type="Pfam" id="PF07729"/>
    </source>
</evidence>